<evidence type="ECO:0000313" key="5">
    <source>
        <dbReference type="EMBL" id="GIG50119.1"/>
    </source>
</evidence>
<dbReference type="EMBL" id="BONQ01000128">
    <property type="protein sequence ID" value="GIG50119.1"/>
    <property type="molecule type" value="Genomic_DNA"/>
</dbReference>
<evidence type="ECO:0000313" key="6">
    <source>
        <dbReference type="Proteomes" id="UP000660611"/>
    </source>
</evidence>
<reference evidence="5" key="1">
    <citation type="submission" date="2021-01" db="EMBL/GenBank/DDBJ databases">
        <title>Whole genome shotgun sequence of Dactylosporangium siamense NBRC 106093.</title>
        <authorList>
            <person name="Komaki H."/>
            <person name="Tamura T."/>
        </authorList>
    </citation>
    <scope>NUCLEOTIDE SEQUENCE</scope>
    <source>
        <strain evidence="5">NBRC 106093</strain>
    </source>
</reference>
<evidence type="ECO:0008006" key="7">
    <source>
        <dbReference type="Google" id="ProtNLM"/>
    </source>
</evidence>
<keyword evidence="1 3" id="KW-0853">WD repeat</keyword>
<dbReference type="PROSITE" id="PS50082">
    <property type="entry name" value="WD_REPEATS_2"/>
    <property type="match status" value="1"/>
</dbReference>
<accession>A0A919PTW7</accession>
<feature type="compositionally biased region" description="Basic and acidic residues" evidence="4">
    <location>
        <begin position="1"/>
        <end position="18"/>
    </location>
</feature>
<dbReference type="InterPro" id="IPR015943">
    <property type="entry name" value="WD40/YVTN_repeat-like_dom_sf"/>
</dbReference>
<proteinExistence type="predicted"/>
<keyword evidence="2" id="KW-0677">Repeat</keyword>
<dbReference type="InterPro" id="IPR019775">
    <property type="entry name" value="WD40_repeat_CS"/>
</dbReference>
<dbReference type="PROSITE" id="PS00678">
    <property type="entry name" value="WD_REPEATS_1"/>
    <property type="match status" value="1"/>
</dbReference>
<name>A0A919PTW7_9ACTN</name>
<dbReference type="SUPFAM" id="SSF75011">
    <property type="entry name" value="3-carboxy-cis,cis-mucoante lactonizing enzyme"/>
    <property type="match status" value="1"/>
</dbReference>
<evidence type="ECO:0000256" key="2">
    <source>
        <dbReference type="ARBA" id="ARBA00022737"/>
    </source>
</evidence>
<dbReference type="Gene3D" id="2.130.10.10">
    <property type="entry name" value="YVTN repeat-like/Quinoprotein amine dehydrogenase"/>
    <property type="match status" value="1"/>
</dbReference>
<comment type="caution">
    <text evidence="5">The sequence shown here is derived from an EMBL/GenBank/DDBJ whole genome shotgun (WGS) entry which is preliminary data.</text>
</comment>
<feature type="region of interest" description="Disordered" evidence="4">
    <location>
        <begin position="1"/>
        <end position="29"/>
    </location>
</feature>
<gene>
    <name evidence="5" type="ORF">Dsi01nite_081600</name>
</gene>
<evidence type="ECO:0000256" key="3">
    <source>
        <dbReference type="PROSITE-ProRule" id="PRU00221"/>
    </source>
</evidence>
<dbReference type="Pfam" id="PF00400">
    <property type="entry name" value="WD40"/>
    <property type="match status" value="1"/>
</dbReference>
<organism evidence="5 6">
    <name type="scientific">Dactylosporangium siamense</name>
    <dbReference type="NCBI Taxonomy" id="685454"/>
    <lineage>
        <taxon>Bacteria</taxon>
        <taxon>Bacillati</taxon>
        <taxon>Actinomycetota</taxon>
        <taxon>Actinomycetes</taxon>
        <taxon>Micromonosporales</taxon>
        <taxon>Micromonosporaceae</taxon>
        <taxon>Dactylosporangium</taxon>
    </lineage>
</organism>
<dbReference type="AlphaFoldDB" id="A0A919PTW7"/>
<dbReference type="RefSeq" id="WP_203851768.1">
    <property type="nucleotide sequence ID" value="NZ_BAAAVW010000014.1"/>
</dbReference>
<evidence type="ECO:0000256" key="4">
    <source>
        <dbReference type="SAM" id="MobiDB-lite"/>
    </source>
</evidence>
<evidence type="ECO:0000256" key="1">
    <source>
        <dbReference type="ARBA" id="ARBA00022574"/>
    </source>
</evidence>
<feature type="repeat" description="WD" evidence="3">
    <location>
        <begin position="88"/>
        <end position="109"/>
    </location>
</feature>
<keyword evidence="6" id="KW-1185">Reference proteome</keyword>
<sequence>MEQRRPHRGADLERRPGDRPGPGGAVSDRATDLTAVDVLDGLAVASDTQGTLHRLPLAGGTRPPVPGHHGEARTVACGQHPDGRAVAVTGGWDGTVRVWDLRAGAELHRIPVEHPVHAVALAADGTVVTGWQGGIGVFRLHDRRRRRR</sequence>
<protein>
    <recommendedName>
        <fullName evidence="7">WD40 repeat domain-containing protein</fullName>
    </recommendedName>
</protein>
<feature type="region of interest" description="Disordered" evidence="4">
    <location>
        <begin position="49"/>
        <end position="71"/>
    </location>
</feature>
<dbReference type="InterPro" id="IPR001680">
    <property type="entry name" value="WD40_rpt"/>
</dbReference>
<dbReference type="Proteomes" id="UP000660611">
    <property type="component" value="Unassembled WGS sequence"/>
</dbReference>